<accession>A0AAD7GIS4</accession>
<evidence type="ECO:0000313" key="3">
    <source>
        <dbReference type="Proteomes" id="UP001221757"/>
    </source>
</evidence>
<evidence type="ECO:0000313" key="2">
    <source>
        <dbReference type="EMBL" id="KAJ7690985.1"/>
    </source>
</evidence>
<feature type="compositionally biased region" description="Acidic residues" evidence="1">
    <location>
        <begin position="70"/>
        <end position="89"/>
    </location>
</feature>
<proteinExistence type="predicted"/>
<reference evidence="2" key="1">
    <citation type="submission" date="2023-03" db="EMBL/GenBank/DDBJ databases">
        <title>Massive genome expansion in bonnet fungi (Mycena s.s.) driven by repeated elements and novel gene families across ecological guilds.</title>
        <authorList>
            <consortium name="Lawrence Berkeley National Laboratory"/>
            <person name="Harder C.B."/>
            <person name="Miyauchi S."/>
            <person name="Viragh M."/>
            <person name="Kuo A."/>
            <person name="Thoen E."/>
            <person name="Andreopoulos B."/>
            <person name="Lu D."/>
            <person name="Skrede I."/>
            <person name="Drula E."/>
            <person name="Henrissat B."/>
            <person name="Morin E."/>
            <person name="Kohler A."/>
            <person name="Barry K."/>
            <person name="LaButti K."/>
            <person name="Morin E."/>
            <person name="Salamov A."/>
            <person name="Lipzen A."/>
            <person name="Mereny Z."/>
            <person name="Hegedus B."/>
            <person name="Baldrian P."/>
            <person name="Stursova M."/>
            <person name="Weitz H."/>
            <person name="Taylor A."/>
            <person name="Grigoriev I.V."/>
            <person name="Nagy L.G."/>
            <person name="Martin F."/>
            <person name="Kauserud H."/>
        </authorList>
    </citation>
    <scope>NUCLEOTIDE SEQUENCE</scope>
    <source>
        <strain evidence="2">CBHHK067</strain>
    </source>
</reference>
<evidence type="ECO:0000256" key="1">
    <source>
        <dbReference type="SAM" id="MobiDB-lite"/>
    </source>
</evidence>
<feature type="compositionally biased region" description="Basic and acidic residues" evidence="1">
    <location>
        <begin position="60"/>
        <end position="69"/>
    </location>
</feature>
<protein>
    <submittedName>
        <fullName evidence="2">Uncharacterized protein</fullName>
    </submittedName>
</protein>
<organism evidence="2 3">
    <name type="scientific">Mycena rosella</name>
    <name type="common">Pink bonnet</name>
    <name type="synonym">Agaricus rosellus</name>
    <dbReference type="NCBI Taxonomy" id="1033263"/>
    <lineage>
        <taxon>Eukaryota</taxon>
        <taxon>Fungi</taxon>
        <taxon>Dikarya</taxon>
        <taxon>Basidiomycota</taxon>
        <taxon>Agaricomycotina</taxon>
        <taxon>Agaricomycetes</taxon>
        <taxon>Agaricomycetidae</taxon>
        <taxon>Agaricales</taxon>
        <taxon>Marasmiineae</taxon>
        <taxon>Mycenaceae</taxon>
        <taxon>Mycena</taxon>
    </lineage>
</organism>
<sequence>MHLDLVSSAQKLGSQFTGTLAPGVRGTEVQEWEVNQQDEVEVEFRAEEAEAAVVAAEISRGQESERNTQPEEEWEDMESNEEDEGEVAEAETLVQMTERVLTITTDGEDEDE</sequence>
<dbReference type="Proteomes" id="UP001221757">
    <property type="component" value="Unassembled WGS sequence"/>
</dbReference>
<feature type="region of interest" description="Disordered" evidence="1">
    <location>
        <begin position="57"/>
        <end position="95"/>
    </location>
</feature>
<gene>
    <name evidence="2" type="ORF">B0H17DRAFT_1134009</name>
</gene>
<comment type="caution">
    <text evidence="2">The sequence shown here is derived from an EMBL/GenBank/DDBJ whole genome shotgun (WGS) entry which is preliminary data.</text>
</comment>
<keyword evidence="3" id="KW-1185">Reference proteome</keyword>
<dbReference type="EMBL" id="JARKIE010000061">
    <property type="protein sequence ID" value="KAJ7690985.1"/>
    <property type="molecule type" value="Genomic_DNA"/>
</dbReference>
<name>A0AAD7GIS4_MYCRO</name>
<dbReference type="AlphaFoldDB" id="A0AAD7GIS4"/>